<evidence type="ECO:0000256" key="12">
    <source>
        <dbReference type="SAM" id="MobiDB-lite"/>
    </source>
</evidence>
<evidence type="ECO:0000256" key="8">
    <source>
        <dbReference type="PIRSR" id="PIRSR001100-1"/>
    </source>
</evidence>
<evidence type="ECO:0000256" key="1">
    <source>
        <dbReference type="ARBA" id="ARBA00022729"/>
    </source>
</evidence>
<dbReference type="Proteomes" id="UP000430692">
    <property type="component" value="Unassembled WGS sequence"/>
</dbReference>
<dbReference type="PANTHER" id="PTHR34876">
    <property type="match status" value="1"/>
</dbReference>
<dbReference type="InterPro" id="IPR001524">
    <property type="entry name" value="Glyco_hydro_6_CS"/>
</dbReference>
<dbReference type="PANTHER" id="PTHR34876:SF4">
    <property type="entry name" value="1,4-BETA-D-GLUCAN CELLOBIOHYDROLASE C-RELATED"/>
    <property type="match status" value="1"/>
</dbReference>
<keyword evidence="7 11" id="KW-0624">Polysaccharide degradation</keyword>
<name>A0A6I4VZL6_9BACL</name>
<keyword evidence="5 11" id="KW-0119">Carbohydrate metabolism</keyword>
<feature type="region of interest" description="Disordered" evidence="12">
    <location>
        <begin position="288"/>
        <end position="308"/>
    </location>
</feature>
<keyword evidence="3 11" id="KW-0136">Cellulose degradation</keyword>
<reference evidence="13 14" key="1">
    <citation type="submission" date="2019-12" db="EMBL/GenBank/DDBJ databases">
        <title>Whole-genome analyses of novel actinobacteria.</title>
        <authorList>
            <person name="Sahin N."/>
            <person name="Saygin H."/>
        </authorList>
    </citation>
    <scope>NUCLEOTIDE SEQUENCE [LARGE SCALE GENOMIC DNA]</scope>
    <source>
        <strain evidence="13 14">KC615</strain>
    </source>
</reference>
<feature type="active site" evidence="10">
    <location>
        <position position="140"/>
    </location>
</feature>
<proteinExistence type="inferred from homology"/>
<dbReference type="GO" id="GO:0030245">
    <property type="term" value="P:cellulose catabolic process"/>
    <property type="evidence" value="ECO:0007669"/>
    <property type="project" value="UniProtKB-KW"/>
</dbReference>
<dbReference type="RefSeq" id="WP_160800921.1">
    <property type="nucleotide sequence ID" value="NZ_WUUL01000004.1"/>
</dbReference>
<feature type="binding site" evidence="9">
    <location>
        <position position="223"/>
    </location>
    <ligand>
        <name>substrate</name>
    </ligand>
</feature>
<evidence type="ECO:0000256" key="9">
    <source>
        <dbReference type="PIRSR" id="PIRSR001100-2"/>
    </source>
</evidence>
<feature type="binding site" evidence="9">
    <location>
        <position position="250"/>
    </location>
    <ligand>
        <name>substrate</name>
    </ligand>
</feature>
<evidence type="ECO:0000256" key="7">
    <source>
        <dbReference type="ARBA" id="ARBA00023326"/>
    </source>
</evidence>
<dbReference type="PRINTS" id="PR00733">
    <property type="entry name" value="GLHYDRLASE6"/>
</dbReference>
<evidence type="ECO:0000256" key="10">
    <source>
        <dbReference type="PROSITE-ProRule" id="PRU10056"/>
    </source>
</evidence>
<dbReference type="Gene3D" id="3.20.20.40">
    <property type="entry name" value="1, 4-beta cellobiohydrolase"/>
    <property type="match status" value="1"/>
</dbReference>
<sequence length="351" mass="39073">MVKTVLGLFILSNVWWTSQIQTLFPDFAPITVTEQQPHHQNKVSAEEPFATDNPEQVIETNDPYLQTDGLYQEKDSPAIQWVKQNPKDKRSEQINKKIATIPTAKWFGEWNTSEVNDYVSQAAKENKLPMLVAYNIPLRDCGQYSAGGAKTPEEYKDWIRKIASGIGNRPAIVILEPDALIHLDCLSDRDRQTRFALLQDATEVLKKEAPHTWTYMDAGDGKWKSPEDMAGWLNQAGVKNTRGVSLNVSNYNKTTDVEKYGQTLIDQLKKKYNVSAHLVIDTSRNGNGSNGQWCNPSGRKLGETPSTKSTSITDAFLWIKRPGESDGDCGIGKGTKAGEFSPDLAIALING</sequence>
<accession>A0A6I4VZL6</accession>
<evidence type="ECO:0000256" key="4">
    <source>
        <dbReference type="ARBA" id="ARBA00023157"/>
    </source>
</evidence>
<protein>
    <recommendedName>
        <fullName evidence="11">Glucanase</fullName>
        <ecNumber evidence="11">3.2.1.-</ecNumber>
    </recommendedName>
</protein>
<keyword evidence="4" id="KW-1015">Disulfide bond</keyword>
<dbReference type="AlphaFoldDB" id="A0A6I4VZL6"/>
<dbReference type="SUPFAM" id="SSF51989">
    <property type="entry name" value="Glycosyl hydrolases family 6, cellulases"/>
    <property type="match status" value="1"/>
</dbReference>
<dbReference type="EC" id="3.2.1.-" evidence="11"/>
<keyword evidence="6 11" id="KW-0326">Glycosidase</keyword>
<dbReference type="Pfam" id="PF01341">
    <property type="entry name" value="Glyco_hydro_6"/>
    <property type="match status" value="1"/>
</dbReference>
<comment type="caution">
    <text evidence="13">The sequence shown here is derived from an EMBL/GenBank/DDBJ whole genome shotgun (WGS) entry which is preliminary data.</text>
</comment>
<keyword evidence="14" id="KW-1185">Reference proteome</keyword>
<keyword evidence="1" id="KW-0732">Signal</keyword>
<feature type="binding site" evidence="9">
    <location>
        <position position="293"/>
    </location>
    <ligand>
        <name>substrate</name>
    </ligand>
</feature>
<feature type="active site" description="Proton acceptor" evidence="8">
    <location>
        <position position="326"/>
    </location>
</feature>
<evidence type="ECO:0000313" key="14">
    <source>
        <dbReference type="Proteomes" id="UP000430692"/>
    </source>
</evidence>
<evidence type="ECO:0000256" key="11">
    <source>
        <dbReference type="RuleBase" id="RU361186"/>
    </source>
</evidence>
<feature type="binding site" evidence="9">
    <location>
        <position position="324"/>
    </location>
    <ligand>
        <name>substrate</name>
    </ligand>
</feature>
<evidence type="ECO:0000313" key="13">
    <source>
        <dbReference type="EMBL" id="MXQ53562.1"/>
    </source>
</evidence>
<gene>
    <name evidence="13" type="ORF">GSM42_07430</name>
</gene>
<dbReference type="InterPro" id="IPR036434">
    <property type="entry name" value="Beta_cellobiohydrolase_sf"/>
</dbReference>
<feature type="binding site" evidence="9">
    <location>
        <position position="320"/>
    </location>
    <ligand>
        <name>substrate</name>
    </ligand>
</feature>
<comment type="similarity">
    <text evidence="11">Belongs to the glycosyl hydrolase family 6.</text>
</comment>
<organism evidence="13 14">
    <name type="scientific">Shimazuella alba</name>
    <dbReference type="NCBI Taxonomy" id="2690964"/>
    <lineage>
        <taxon>Bacteria</taxon>
        <taxon>Bacillati</taxon>
        <taxon>Bacillota</taxon>
        <taxon>Bacilli</taxon>
        <taxon>Bacillales</taxon>
        <taxon>Thermoactinomycetaceae</taxon>
        <taxon>Shimazuella</taxon>
    </lineage>
</organism>
<dbReference type="EMBL" id="WUUL01000004">
    <property type="protein sequence ID" value="MXQ53562.1"/>
    <property type="molecule type" value="Genomic_DNA"/>
</dbReference>
<feature type="active site" description="Proton donor" evidence="8">
    <location>
        <position position="178"/>
    </location>
</feature>
<dbReference type="PIRSF" id="PIRSF001100">
    <property type="entry name" value="Beta_cellobiohydrolase"/>
    <property type="match status" value="1"/>
</dbReference>
<evidence type="ECO:0000256" key="5">
    <source>
        <dbReference type="ARBA" id="ARBA00023277"/>
    </source>
</evidence>
<keyword evidence="2 11" id="KW-0378">Hydrolase</keyword>
<dbReference type="InterPro" id="IPR016288">
    <property type="entry name" value="Beta_cellobiohydrolase"/>
</dbReference>
<evidence type="ECO:0000256" key="6">
    <source>
        <dbReference type="ARBA" id="ARBA00023295"/>
    </source>
</evidence>
<evidence type="ECO:0000256" key="3">
    <source>
        <dbReference type="ARBA" id="ARBA00023001"/>
    </source>
</evidence>
<dbReference type="PROSITE" id="PS00655">
    <property type="entry name" value="GLYCOSYL_HYDROL_F6_1"/>
    <property type="match status" value="1"/>
</dbReference>
<feature type="binding site" evidence="9">
    <location>
        <position position="106"/>
    </location>
    <ligand>
        <name>substrate</name>
    </ligand>
</feature>
<evidence type="ECO:0000256" key="2">
    <source>
        <dbReference type="ARBA" id="ARBA00022801"/>
    </source>
</evidence>
<dbReference type="GO" id="GO:0004553">
    <property type="term" value="F:hydrolase activity, hydrolyzing O-glycosyl compounds"/>
    <property type="evidence" value="ECO:0007669"/>
    <property type="project" value="InterPro"/>
</dbReference>